<evidence type="ECO:0000313" key="7">
    <source>
        <dbReference type="EMBL" id="KAK8960173.1"/>
    </source>
</evidence>
<proteinExistence type="inferred from homology"/>
<evidence type="ECO:0000256" key="5">
    <source>
        <dbReference type="SAM" id="MobiDB-lite"/>
    </source>
</evidence>
<organism evidence="7 8">
    <name type="scientific">Platanthera guangdongensis</name>
    <dbReference type="NCBI Taxonomy" id="2320717"/>
    <lineage>
        <taxon>Eukaryota</taxon>
        <taxon>Viridiplantae</taxon>
        <taxon>Streptophyta</taxon>
        <taxon>Embryophyta</taxon>
        <taxon>Tracheophyta</taxon>
        <taxon>Spermatophyta</taxon>
        <taxon>Magnoliopsida</taxon>
        <taxon>Liliopsida</taxon>
        <taxon>Asparagales</taxon>
        <taxon>Orchidaceae</taxon>
        <taxon>Orchidoideae</taxon>
        <taxon>Orchideae</taxon>
        <taxon>Orchidinae</taxon>
        <taxon>Platanthera</taxon>
    </lineage>
</organism>
<evidence type="ECO:0000256" key="4">
    <source>
        <dbReference type="ARBA" id="ARBA00038020"/>
    </source>
</evidence>
<evidence type="ECO:0000313" key="8">
    <source>
        <dbReference type="Proteomes" id="UP001412067"/>
    </source>
</evidence>
<comment type="similarity">
    <text evidence="4">Belongs to the SFH family.</text>
</comment>
<dbReference type="Gene3D" id="3.40.525.10">
    <property type="entry name" value="CRAL-TRIO lipid binding domain"/>
    <property type="match status" value="1"/>
</dbReference>
<keyword evidence="3" id="KW-0333">Golgi apparatus</keyword>
<name>A0ABR2MB54_9ASPA</name>
<dbReference type="PROSITE" id="PS50191">
    <property type="entry name" value="CRAL_TRIO"/>
    <property type="match status" value="1"/>
</dbReference>
<dbReference type="InterPro" id="IPR011074">
    <property type="entry name" value="CRAL/TRIO_N_dom"/>
</dbReference>
<dbReference type="Proteomes" id="UP001412067">
    <property type="component" value="Unassembled WGS sequence"/>
</dbReference>
<evidence type="ECO:0000259" key="6">
    <source>
        <dbReference type="PROSITE" id="PS50191"/>
    </source>
</evidence>
<dbReference type="Pfam" id="PF00650">
    <property type="entry name" value="CRAL_TRIO"/>
    <property type="match status" value="1"/>
</dbReference>
<comment type="caution">
    <text evidence="7">The sequence shown here is derived from an EMBL/GenBank/DDBJ whole genome shotgun (WGS) entry which is preliminary data.</text>
</comment>
<gene>
    <name evidence="7" type="ORF">KSP40_PGU007848</name>
</gene>
<dbReference type="InterPro" id="IPR051026">
    <property type="entry name" value="PI/PC_transfer"/>
</dbReference>
<dbReference type="InterPro" id="IPR036273">
    <property type="entry name" value="CRAL/TRIO_N_dom_sf"/>
</dbReference>
<evidence type="ECO:0000256" key="3">
    <source>
        <dbReference type="ARBA" id="ARBA00023034"/>
    </source>
</evidence>
<dbReference type="SMART" id="SM00516">
    <property type="entry name" value="SEC14"/>
    <property type="match status" value="1"/>
</dbReference>
<dbReference type="PANTHER" id="PTHR45657:SF43">
    <property type="entry name" value="PHOSPHATIDYLINOSITOL_PHOSPHATIDYLCHOLINE TRANSFER PROTEIN SFH9"/>
    <property type="match status" value="1"/>
</dbReference>
<comment type="subcellular location">
    <subcellularLocation>
        <location evidence="1">Cell membrane</location>
        <topology evidence="1">Peripheral membrane protein</topology>
    </subcellularLocation>
    <subcellularLocation>
        <location evidence="2">Golgi apparatus membrane</location>
        <topology evidence="2">Peripheral membrane protein</topology>
    </subcellularLocation>
</comment>
<dbReference type="InterPro" id="IPR001251">
    <property type="entry name" value="CRAL-TRIO_dom"/>
</dbReference>
<dbReference type="SUPFAM" id="SSF46938">
    <property type="entry name" value="CRAL/TRIO N-terminal domain"/>
    <property type="match status" value="1"/>
</dbReference>
<dbReference type="PANTHER" id="PTHR45657">
    <property type="entry name" value="CRAL-TRIO DOMAIN-CONTAINING PROTEIN YKL091C-RELATED"/>
    <property type="match status" value="1"/>
</dbReference>
<feature type="region of interest" description="Disordered" evidence="5">
    <location>
        <begin position="1"/>
        <end position="40"/>
    </location>
</feature>
<evidence type="ECO:0000256" key="2">
    <source>
        <dbReference type="ARBA" id="ARBA00004395"/>
    </source>
</evidence>
<dbReference type="CDD" id="cd00170">
    <property type="entry name" value="SEC14"/>
    <property type="match status" value="1"/>
</dbReference>
<protein>
    <recommendedName>
        <fullName evidence="6">CRAL-TRIO domain-containing protein</fullName>
    </recommendedName>
</protein>
<keyword evidence="8" id="KW-1185">Reference proteome</keyword>
<feature type="compositionally biased region" description="Basic and acidic residues" evidence="5">
    <location>
        <begin position="26"/>
        <end position="40"/>
    </location>
</feature>
<dbReference type="SMART" id="SM01100">
    <property type="entry name" value="CRAL_TRIO_N"/>
    <property type="match status" value="1"/>
</dbReference>
<dbReference type="EMBL" id="JBBWWR010000011">
    <property type="protein sequence ID" value="KAK8960173.1"/>
    <property type="molecule type" value="Genomic_DNA"/>
</dbReference>
<dbReference type="InterPro" id="IPR036865">
    <property type="entry name" value="CRAL-TRIO_dom_sf"/>
</dbReference>
<accession>A0ABR2MB54</accession>
<dbReference type="SUPFAM" id="SSF52087">
    <property type="entry name" value="CRAL/TRIO domain"/>
    <property type="match status" value="1"/>
</dbReference>
<dbReference type="Gene3D" id="1.10.8.20">
    <property type="entry name" value="N-terminal domain of phosphatidylinositol transfer protein sec14p"/>
    <property type="match status" value="1"/>
</dbReference>
<reference evidence="7 8" key="1">
    <citation type="journal article" date="2022" name="Nat. Plants">
        <title>Genomes of leafy and leafless Platanthera orchids illuminate the evolution of mycoheterotrophy.</title>
        <authorList>
            <person name="Li M.H."/>
            <person name="Liu K.W."/>
            <person name="Li Z."/>
            <person name="Lu H.C."/>
            <person name="Ye Q.L."/>
            <person name="Zhang D."/>
            <person name="Wang J.Y."/>
            <person name="Li Y.F."/>
            <person name="Zhong Z.M."/>
            <person name="Liu X."/>
            <person name="Yu X."/>
            <person name="Liu D.K."/>
            <person name="Tu X.D."/>
            <person name="Liu B."/>
            <person name="Hao Y."/>
            <person name="Liao X.Y."/>
            <person name="Jiang Y.T."/>
            <person name="Sun W.H."/>
            <person name="Chen J."/>
            <person name="Chen Y.Q."/>
            <person name="Ai Y."/>
            <person name="Zhai J.W."/>
            <person name="Wu S.S."/>
            <person name="Zhou Z."/>
            <person name="Hsiao Y.Y."/>
            <person name="Wu W.L."/>
            <person name="Chen Y.Y."/>
            <person name="Lin Y.F."/>
            <person name="Hsu J.L."/>
            <person name="Li C.Y."/>
            <person name="Wang Z.W."/>
            <person name="Zhao X."/>
            <person name="Zhong W.Y."/>
            <person name="Ma X.K."/>
            <person name="Ma L."/>
            <person name="Huang J."/>
            <person name="Chen G.Z."/>
            <person name="Huang M.Z."/>
            <person name="Huang L."/>
            <person name="Peng D.H."/>
            <person name="Luo Y.B."/>
            <person name="Zou S.Q."/>
            <person name="Chen S.P."/>
            <person name="Lan S."/>
            <person name="Tsai W.C."/>
            <person name="Van de Peer Y."/>
            <person name="Liu Z.J."/>
        </authorList>
    </citation>
    <scope>NUCLEOTIDE SEQUENCE [LARGE SCALE GENOMIC DNA]</scope>
    <source>
        <strain evidence="7">Lor288</strain>
    </source>
</reference>
<evidence type="ECO:0000256" key="1">
    <source>
        <dbReference type="ARBA" id="ARBA00004202"/>
    </source>
</evidence>
<sequence length="558" mass="64237">MPVPSSAMRRRAVRGRKPEAFWSPQIEEKGDGRRRDPEEERTVKEFRRELMDRDLLPQRHDDYHTMRRFLKARSFNLERAVHMWTEMLQWRANFGADSILRDFTFSEIEEVRSYYPHGFHGVDKEGRPIYIEKLGKVDPNKLLNVTTVERFLKYHVQSLEKIYLEKCPACSIAAKKHIDTMTTILDVEGLSWMNVAKLVNLVQDIIIRINKIDSSNYPEILNKMFIVNAGHGFRLLWNALKGFIDPRTSAKIEVLGSAYQQTLLEWIDMSQLPDFLGGSCTCENRGCLRSNKGPWNDPEIMKLVEVEQVKPWSGNIQSCEEEKGPGIKSPQSKFDESDIQLELLVQEAPFPSRSKPFSISQLAPFDAETKMDGDNPIRSVDAQSDFTSELGNNSYEQFTPIYSSRTFLNHWAKSLANFVMTLLAILHRSIFGNVSIHDVDAQLHSRRSLSPPNVSCAVQVPPRADEDGTPRYLERLQKLENIVNDLNRTPTKIPPEKEHMIHESLKRIRSIEYDLGKTKDALTATSIKQVELAESLENIKETRFERRSCWAGFKNSQP</sequence>
<feature type="domain" description="CRAL-TRIO" evidence="6">
    <location>
        <begin position="107"/>
        <end position="284"/>
    </location>
</feature>